<name>A0A1H0DQV3_9HYPH</name>
<reference evidence="2 3" key="1">
    <citation type="submission" date="2016-10" db="EMBL/GenBank/DDBJ databases">
        <authorList>
            <person name="de Groot N.N."/>
        </authorList>
    </citation>
    <scope>NUCLEOTIDE SEQUENCE [LARGE SCALE GENOMIC DNA]</scope>
    <source>
        <strain evidence="3">L7-484,KACC 16230,DSM 25025</strain>
    </source>
</reference>
<organism evidence="2 3">
    <name type="scientific">Aureimonas jatrophae</name>
    <dbReference type="NCBI Taxonomy" id="1166073"/>
    <lineage>
        <taxon>Bacteria</taxon>
        <taxon>Pseudomonadati</taxon>
        <taxon>Pseudomonadota</taxon>
        <taxon>Alphaproteobacteria</taxon>
        <taxon>Hyphomicrobiales</taxon>
        <taxon>Aurantimonadaceae</taxon>
        <taxon>Aureimonas</taxon>
    </lineage>
</organism>
<feature type="domain" description="Pyrroline-5-carboxylate reductase catalytic N-terminal" evidence="1">
    <location>
        <begin position="2"/>
        <end position="93"/>
    </location>
</feature>
<keyword evidence="3" id="KW-1185">Reference proteome</keyword>
<dbReference type="OrthoDB" id="5524287at2"/>
<protein>
    <recommendedName>
        <fullName evidence="1">Pyrroline-5-carboxylate reductase catalytic N-terminal domain-containing protein</fullName>
    </recommendedName>
</protein>
<dbReference type="InterPro" id="IPR028939">
    <property type="entry name" value="P5C_Rdtase_cat_N"/>
</dbReference>
<accession>A0A1H0DQV3</accession>
<dbReference type="AlphaFoldDB" id="A0A1H0DQV3"/>
<evidence type="ECO:0000259" key="1">
    <source>
        <dbReference type="Pfam" id="PF03807"/>
    </source>
</evidence>
<proteinExistence type="predicted"/>
<dbReference type="InterPro" id="IPR036291">
    <property type="entry name" value="NAD(P)-bd_dom_sf"/>
</dbReference>
<dbReference type="EMBL" id="FNIT01000001">
    <property type="protein sequence ID" value="SDN72458.1"/>
    <property type="molecule type" value="Genomic_DNA"/>
</dbReference>
<evidence type="ECO:0000313" key="3">
    <source>
        <dbReference type="Proteomes" id="UP000198793"/>
    </source>
</evidence>
<dbReference type="SUPFAM" id="SSF51735">
    <property type="entry name" value="NAD(P)-binding Rossmann-fold domains"/>
    <property type="match status" value="1"/>
</dbReference>
<sequence length="118" mass="12085">MKIGIVGSGHIGGLIGTLWARAGHEVLFSSRNPASLESLVRAAGGDARSGTPDEAIAFGDAVLLSIPFGALPEFGRTKAEALRGKVVLETGNPNHKRDGAMAEAVTRSVVCPLKSGPP</sequence>
<dbReference type="STRING" id="1166073.SAMN05192530_101915"/>
<dbReference type="Gene3D" id="3.40.50.720">
    <property type="entry name" value="NAD(P)-binding Rossmann-like Domain"/>
    <property type="match status" value="1"/>
</dbReference>
<dbReference type="Proteomes" id="UP000198793">
    <property type="component" value="Unassembled WGS sequence"/>
</dbReference>
<evidence type="ECO:0000313" key="2">
    <source>
        <dbReference type="EMBL" id="SDN72458.1"/>
    </source>
</evidence>
<dbReference type="Pfam" id="PF03807">
    <property type="entry name" value="F420_oxidored"/>
    <property type="match status" value="1"/>
</dbReference>
<gene>
    <name evidence="2" type="ORF">SAMN05192530_101915</name>
</gene>